<dbReference type="VEuPathDB" id="PiroplasmaDB:BMR1_02g03690"/>
<dbReference type="RefSeq" id="XP_012648497.1">
    <property type="nucleotide sequence ID" value="XM_012793043.1"/>
</dbReference>
<evidence type="ECO:0000313" key="1">
    <source>
        <dbReference type="EMBL" id="CCF73888.1"/>
    </source>
</evidence>
<dbReference type="Proteomes" id="UP000002899">
    <property type="component" value="Chromosome II"/>
</dbReference>
<dbReference type="GeneID" id="24424520"/>
<gene>
    <name evidence="1" type="ORF">BMR1_02g03690</name>
</gene>
<proteinExistence type="predicted"/>
<accession>I7I8Y3</accession>
<reference evidence="1 2" key="2">
    <citation type="journal article" date="2013" name="PLoS ONE">
        <title>Whole genome mapping and re-organization of the nuclear and mitochondrial genomes of Babesia microti isolates.</title>
        <authorList>
            <person name="Cornillot E."/>
            <person name="Dassouli A."/>
            <person name="Garg A."/>
            <person name="Pachikara N."/>
            <person name="Randazzo S."/>
            <person name="Depoix D."/>
            <person name="Carcy B."/>
            <person name="Delbecq S."/>
            <person name="Frutos R."/>
            <person name="Silva J.C."/>
            <person name="Sutton R."/>
            <person name="Krause P.J."/>
            <person name="Mamoun C.B."/>
        </authorList>
    </citation>
    <scope>NUCLEOTIDE SEQUENCE [LARGE SCALE GENOMIC DNA]</scope>
    <source>
        <strain evidence="1 2">RI</strain>
    </source>
</reference>
<protein>
    <submittedName>
        <fullName evidence="1">Uncharacterized protein</fullName>
    </submittedName>
</protein>
<dbReference type="AlphaFoldDB" id="I7I8Y3"/>
<reference evidence="1 2" key="1">
    <citation type="journal article" date="2012" name="Nucleic Acids Res.">
        <title>Sequencing of the smallest Apicomplexan genome from the human pathogen Babesia microti.</title>
        <authorList>
            <person name="Cornillot E."/>
            <person name="Hadj-Kaddour K."/>
            <person name="Dassouli A."/>
            <person name="Noel B."/>
            <person name="Ranwez V."/>
            <person name="Vacherie B."/>
            <person name="Augagneur Y."/>
            <person name="Bres V."/>
            <person name="Duclos A."/>
            <person name="Randazzo S."/>
            <person name="Carcy B."/>
            <person name="Debierre-Grockiego F."/>
            <person name="Delbecq S."/>
            <person name="Moubri-Menage K."/>
            <person name="Shams-Eldin H."/>
            <person name="Usmani-Brown S."/>
            <person name="Bringaud F."/>
            <person name="Wincker P."/>
            <person name="Vivares C.P."/>
            <person name="Schwarz R.T."/>
            <person name="Schetters T.P."/>
            <person name="Krause P.J."/>
            <person name="Gorenflot A."/>
            <person name="Berry V."/>
            <person name="Barbe V."/>
            <person name="Ben Mamoun C."/>
        </authorList>
    </citation>
    <scope>NUCLEOTIDE SEQUENCE [LARGE SCALE GENOMIC DNA]</scope>
    <source>
        <strain evidence="1 2">RI</strain>
    </source>
</reference>
<name>I7I8Y3_BABMR</name>
<sequence>MPIHRSNSDISLGELDDNENHKLKALKEILSIRRRIITGLKLERARLVEEEQFMKTHQSDICGGTGGCIAAATDASESNKGYLLLQNENPMTLSLKNKWESTLNLSAVELKESLESESFDKSLVDKIVENTKQLNEEYFKAINKRSATDVLWLRIKALFFVREKELAEAYKIHTNMNTQIVQDSTKIVDFLRHPLLTLKS</sequence>
<reference evidence="1 2" key="3">
    <citation type="journal article" date="2016" name="Sci. Rep.">
        <title>Genome-wide diversity and gene expression profiling of Babesia microti isolates identify polymorphic genes that mediate host-pathogen interactions.</title>
        <authorList>
            <person name="Silva J.C."/>
            <person name="Cornillot E."/>
            <person name="McCracken C."/>
            <person name="Usmani-Brown S."/>
            <person name="Dwivedi A."/>
            <person name="Ifeonu O.O."/>
            <person name="Crabtree J."/>
            <person name="Gotia H.T."/>
            <person name="Virji A.Z."/>
            <person name="Reynes C."/>
            <person name="Colinge J."/>
            <person name="Kumar V."/>
            <person name="Lawres L."/>
            <person name="Pazzi J.E."/>
            <person name="Pablo J.V."/>
            <person name="Hung C."/>
            <person name="Brancato J."/>
            <person name="Kumari P."/>
            <person name="Orvis J."/>
            <person name="Tretina K."/>
            <person name="Chibucos M."/>
            <person name="Ott S."/>
            <person name="Sadzewicz L."/>
            <person name="Sengamalay N."/>
            <person name="Shetty A.C."/>
            <person name="Su Q."/>
            <person name="Tallon L."/>
            <person name="Fraser C.M."/>
            <person name="Frutos R."/>
            <person name="Molina D.M."/>
            <person name="Krause P.J."/>
            <person name="Ben Mamoun C."/>
        </authorList>
    </citation>
    <scope>NUCLEOTIDE SEQUENCE [LARGE SCALE GENOMIC DNA]</scope>
    <source>
        <strain evidence="1 2">RI</strain>
    </source>
</reference>
<evidence type="ECO:0000313" key="2">
    <source>
        <dbReference type="Proteomes" id="UP000002899"/>
    </source>
</evidence>
<organism evidence="1 2">
    <name type="scientific">Babesia microti (strain RI)</name>
    <dbReference type="NCBI Taxonomy" id="1133968"/>
    <lineage>
        <taxon>Eukaryota</taxon>
        <taxon>Sar</taxon>
        <taxon>Alveolata</taxon>
        <taxon>Apicomplexa</taxon>
        <taxon>Aconoidasida</taxon>
        <taxon>Piroplasmida</taxon>
        <taxon>Babesiidae</taxon>
        <taxon>Babesia</taxon>
    </lineage>
</organism>
<keyword evidence="2" id="KW-1185">Reference proteome</keyword>
<dbReference type="EMBL" id="FO082872">
    <property type="protein sequence ID" value="CCF73888.1"/>
    <property type="molecule type" value="Genomic_DNA"/>
</dbReference>
<dbReference type="KEGG" id="bmic:BMR1_02g03690"/>